<gene>
    <name evidence="1" type="ORF">OWV82_008246</name>
</gene>
<evidence type="ECO:0000313" key="1">
    <source>
        <dbReference type="EMBL" id="KAJ4720414.1"/>
    </source>
</evidence>
<proteinExistence type="predicted"/>
<evidence type="ECO:0000313" key="2">
    <source>
        <dbReference type="Proteomes" id="UP001164539"/>
    </source>
</evidence>
<protein>
    <submittedName>
        <fullName evidence="1">Retinoblastoma-related protein</fullName>
    </submittedName>
</protein>
<sequence>MEDTKPSVSTSNNSAPNTEDHDATEARLTDLCKNGLSIDENTYSQTLRLFRETKHLFLANISAIGSGTAEEAERFWFAFVLYSVKRLSEKNGDSIQEGSIDNEFNLCQILRVMKLNIVDFFKELPQFLVKAGPVLSNIYGADWENRLEAKELQANFVHLSLLSKYYKRTYREFFLPSDANGDEQSAIASTAGCVSDYHRFGWLLFLALRVHAFSRFKDLVTCTNGLVSILAILIIHVPVRFRNFNIHDSSRFVKKGDKGVDLVASLCNNYDTSEDDLRKSMEKTNNIIANILKKKPLLASECKTENLENIDTDGLIYFENLVDESSLSSCLNILEKDYDDATRNKGELDERVFINDDDSILGSGSLSGGVVNISGAKRKFDLLASPAKTITSPLSSLRSSASHANGIPGVANSKMAATPVSTAMTTAKWLRTVICPLPSKPSAELERFLKSCDKDVTVDVIRRAHIILEAIFPSSSRGERSVAGSLQSANLMDNIWAEQRRLEALKLYYRVLEAMCMAEAQVLHATNLTSLLTNERFHRCMLACSAELVLATHKTVTMLFPAVLERTGITAFDLSKVIESFIRHEESLPRELRRHLNSLEERLLESMVWEKGSSMYNSLTVARPALSTEINRLGLLADPMPSLDAIAMHINFSGGLPPVHSLQKYETSPGQNGDIRSPKRPCTDYRSVLVERNTFTSPVKDRLLAFNNLKSKLLPPPLQSAFASPTRPNPGGGGETCAETGINIFFSKINKLAAVRINAMVERLQLSQQIRESVYCLFQQILNQRTSLFFNRHIDQIILCCFYGVAKISQLNLTFREIICNYRKQPQCKPQVFRSVFVDWSSARQNGRAEQDHVDIITFYNKIFVPAVKPLLVELGPAGTDTKSNRASDVNHNNEGQCPGSPKVSLFPALPDMSPKKVSATHNVYVSPLRTSKMDALISHSSKSYYACVGESTHAYQSPSKDLTDINHRLNGNRKIRGTLNFDDVDVGLVSDSMVANSLYLQNGSSASSSGVVLKSEQPDS</sequence>
<comment type="caution">
    <text evidence="1">The sequence shown here is derived from an EMBL/GenBank/DDBJ whole genome shotgun (WGS) entry which is preliminary data.</text>
</comment>
<dbReference type="EMBL" id="CM051397">
    <property type="protein sequence ID" value="KAJ4720414.1"/>
    <property type="molecule type" value="Genomic_DNA"/>
</dbReference>
<accession>A0ACC1YAF3</accession>
<reference evidence="1 2" key="1">
    <citation type="journal article" date="2023" name="Science">
        <title>Complex scaffold remodeling in plant triterpene biosynthesis.</title>
        <authorList>
            <person name="De La Pena R."/>
            <person name="Hodgson H."/>
            <person name="Liu J.C."/>
            <person name="Stephenson M.J."/>
            <person name="Martin A.C."/>
            <person name="Owen C."/>
            <person name="Harkess A."/>
            <person name="Leebens-Mack J."/>
            <person name="Jimenez L.E."/>
            <person name="Osbourn A."/>
            <person name="Sattely E.S."/>
        </authorList>
    </citation>
    <scope>NUCLEOTIDE SEQUENCE [LARGE SCALE GENOMIC DNA]</scope>
    <source>
        <strain evidence="2">cv. JPN11</strain>
        <tissue evidence="1">Leaf</tissue>
    </source>
</reference>
<keyword evidence="2" id="KW-1185">Reference proteome</keyword>
<organism evidence="1 2">
    <name type="scientific">Melia azedarach</name>
    <name type="common">Chinaberry tree</name>
    <dbReference type="NCBI Taxonomy" id="155640"/>
    <lineage>
        <taxon>Eukaryota</taxon>
        <taxon>Viridiplantae</taxon>
        <taxon>Streptophyta</taxon>
        <taxon>Embryophyta</taxon>
        <taxon>Tracheophyta</taxon>
        <taxon>Spermatophyta</taxon>
        <taxon>Magnoliopsida</taxon>
        <taxon>eudicotyledons</taxon>
        <taxon>Gunneridae</taxon>
        <taxon>Pentapetalae</taxon>
        <taxon>rosids</taxon>
        <taxon>malvids</taxon>
        <taxon>Sapindales</taxon>
        <taxon>Meliaceae</taxon>
        <taxon>Melia</taxon>
    </lineage>
</organism>
<name>A0ACC1YAF3_MELAZ</name>
<dbReference type="Proteomes" id="UP001164539">
    <property type="component" value="Chromosome 4"/>
</dbReference>